<evidence type="ECO:0008006" key="3">
    <source>
        <dbReference type="Google" id="ProtNLM"/>
    </source>
</evidence>
<sequence length="134" mass="13917">MALTADRNTPMMDAELINVPVAASTKIYAGSIVAANASGYATKGAVATTLTFLGRAEEQVDNSSGANGAKTINVRRRAAFKFKNYGSDAVTQAELGKTCYIYDDETVAKTNGTATRSAAGIVVGVDTDGVWVQS</sequence>
<organism evidence="1 2">
    <name type="scientific">Nitrosomonas aestuarii</name>
    <dbReference type="NCBI Taxonomy" id="52441"/>
    <lineage>
        <taxon>Bacteria</taxon>
        <taxon>Pseudomonadati</taxon>
        <taxon>Pseudomonadota</taxon>
        <taxon>Betaproteobacteria</taxon>
        <taxon>Nitrosomonadales</taxon>
        <taxon>Nitrosomonadaceae</taxon>
        <taxon>Nitrosomonas</taxon>
    </lineage>
</organism>
<gene>
    <name evidence="1" type="ORF">SAMN05216302_102124</name>
</gene>
<dbReference type="RefSeq" id="WP_090700725.1">
    <property type="nucleotide sequence ID" value="NZ_FOSP01000021.1"/>
</dbReference>
<dbReference type="STRING" id="52441.SAMN05216302_102124"/>
<proteinExistence type="predicted"/>
<reference evidence="2" key="1">
    <citation type="submission" date="2016-10" db="EMBL/GenBank/DDBJ databases">
        <authorList>
            <person name="Varghese N."/>
            <person name="Submissions S."/>
        </authorList>
    </citation>
    <scope>NUCLEOTIDE SEQUENCE [LARGE SCALE GENOMIC DNA]</scope>
    <source>
        <strain evidence="2">Nm69</strain>
    </source>
</reference>
<protein>
    <recommendedName>
        <fullName evidence="3">Bacteriophage lambda head decoration protein D</fullName>
    </recommendedName>
</protein>
<dbReference type="OrthoDB" id="5465205at2"/>
<keyword evidence="2" id="KW-1185">Reference proteome</keyword>
<accession>A0A1I4DHG3</accession>
<dbReference type="EMBL" id="FOSP01000021">
    <property type="protein sequence ID" value="SFK92329.1"/>
    <property type="molecule type" value="Genomic_DNA"/>
</dbReference>
<evidence type="ECO:0000313" key="1">
    <source>
        <dbReference type="EMBL" id="SFK92329.1"/>
    </source>
</evidence>
<dbReference type="AlphaFoldDB" id="A0A1I4DHG3"/>
<dbReference type="Proteomes" id="UP000199533">
    <property type="component" value="Unassembled WGS sequence"/>
</dbReference>
<evidence type="ECO:0000313" key="2">
    <source>
        <dbReference type="Proteomes" id="UP000199533"/>
    </source>
</evidence>
<name>A0A1I4DHG3_9PROT</name>